<evidence type="ECO:0000259" key="2">
    <source>
        <dbReference type="PROSITE" id="PS50110"/>
    </source>
</evidence>
<feature type="domain" description="Response regulatory" evidence="2">
    <location>
        <begin position="169"/>
        <end position="292"/>
    </location>
</feature>
<accession>A0ABV2PKH6</accession>
<comment type="caution">
    <text evidence="3">The sequence shown here is derived from an EMBL/GenBank/DDBJ whole genome shotgun (WGS) entry which is preliminary data.</text>
</comment>
<dbReference type="Pfam" id="PF00072">
    <property type="entry name" value="Response_reg"/>
    <property type="match status" value="1"/>
</dbReference>
<dbReference type="Proteomes" id="UP001549363">
    <property type="component" value="Unassembled WGS sequence"/>
</dbReference>
<gene>
    <name evidence="3" type="ORF">ABIA69_002610</name>
</gene>
<dbReference type="PANTHER" id="PTHR43228:SF1">
    <property type="entry name" value="TWO-COMPONENT RESPONSE REGULATOR ARR22"/>
    <property type="match status" value="1"/>
</dbReference>
<dbReference type="InterPro" id="IPR001789">
    <property type="entry name" value="Sig_transdc_resp-reg_receiver"/>
</dbReference>
<sequence>MNKIIIAEDIMQEHEVKRYFEIWRESVIRSHLTITAVFLKLANFTPSTEVERCNINVQISNFLKSKIRKTDLLFQSADGDHWGILFLQSSDVEAEAFLRRIFKMLKNNNVVKEFNQLGIKASITEIRNNHVTFDTLLEKNKEKLADDSQPMWLIERVTDYRVQPIEQVKVSIIEQNVIFRKVLETTLHQLHIPNFALEVTAYEDGYSFLQSNTYKSGHTHLVVMNDILPRKNGLEILHTLRKMPNEKKFIIYMMSERNSEGAILNAYEGGVDEYIVKPFNLRLLEAKIKRTFARFWL</sequence>
<organism evidence="3 4">
    <name type="scientific">Lysinibacillus parviboronicapiens</name>
    <dbReference type="NCBI Taxonomy" id="436516"/>
    <lineage>
        <taxon>Bacteria</taxon>
        <taxon>Bacillati</taxon>
        <taxon>Bacillota</taxon>
        <taxon>Bacilli</taxon>
        <taxon>Bacillales</taxon>
        <taxon>Bacillaceae</taxon>
        <taxon>Lysinibacillus</taxon>
    </lineage>
</organism>
<evidence type="ECO:0000313" key="4">
    <source>
        <dbReference type="Proteomes" id="UP001549363"/>
    </source>
</evidence>
<dbReference type="EMBL" id="JBEPSB010000011">
    <property type="protein sequence ID" value="MET4561442.1"/>
    <property type="molecule type" value="Genomic_DNA"/>
</dbReference>
<dbReference type="SUPFAM" id="SSF52172">
    <property type="entry name" value="CheY-like"/>
    <property type="match status" value="1"/>
</dbReference>
<proteinExistence type="predicted"/>
<dbReference type="SMART" id="SM00448">
    <property type="entry name" value="REC"/>
    <property type="match status" value="1"/>
</dbReference>
<reference evidence="3 4" key="1">
    <citation type="submission" date="2024-06" db="EMBL/GenBank/DDBJ databases">
        <title>Sorghum-associated microbial communities from plants grown in Nebraska, USA.</title>
        <authorList>
            <person name="Schachtman D."/>
        </authorList>
    </citation>
    <scope>NUCLEOTIDE SEQUENCE [LARGE SCALE GENOMIC DNA]</scope>
    <source>
        <strain evidence="3 4">736</strain>
    </source>
</reference>
<comment type="caution">
    <text evidence="1">Lacks conserved residue(s) required for the propagation of feature annotation.</text>
</comment>
<dbReference type="PROSITE" id="PS50110">
    <property type="entry name" value="RESPONSE_REGULATORY"/>
    <property type="match status" value="1"/>
</dbReference>
<dbReference type="PANTHER" id="PTHR43228">
    <property type="entry name" value="TWO-COMPONENT RESPONSE REGULATOR"/>
    <property type="match status" value="1"/>
</dbReference>
<keyword evidence="4" id="KW-1185">Reference proteome</keyword>
<evidence type="ECO:0000256" key="1">
    <source>
        <dbReference type="PROSITE-ProRule" id="PRU00169"/>
    </source>
</evidence>
<dbReference type="Gene3D" id="3.40.50.2300">
    <property type="match status" value="1"/>
</dbReference>
<dbReference type="InterPro" id="IPR011006">
    <property type="entry name" value="CheY-like_superfamily"/>
</dbReference>
<dbReference type="RefSeq" id="WP_107949205.1">
    <property type="nucleotide sequence ID" value="NZ_CP073713.1"/>
</dbReference>
<evidence type="ECO:0000313" key="3">
    <source>
        <dbReference type="EMBL" id="MET4561442.1"/>
    </source>
</evidence>
<protein>
    <submittedName>
        <fullName evidence="3">CheY-like chemotaxis protein</fullName>
    </submittedName>
</protein>
<name>A0ABV2PKH6_9BACI</name>
<dbReference type="InterPro" id="IPR052048">
    <property type="entry name" value="ST_Response_Regulator"/>
</dbReference>